<sequence length="107" mass="11689">MKTIKKLNFAILAAFFGLVLVLGMSAFQPKQDTQYWFEVDTSTGDILSYQGNEEPGGDCVSSNPSKPVCSVAFDETDISDPMNPEAPISNVASDPSNQIDELRRLLD</sequence>
<keyword evidence="2" id="KW-1185">Reference proteome</keyword>
<name>A0A923ITN7_9SPHI</name>
<reference evidence="1" key="1">
    <citation type="submission" date="2019-11" db="EMBL/GenBank/DDBJ databases">
        <title>Description of Pedobacter sp. LMG 31464T.</title>
        <authorList>
            <person name="Carlier A."/>
            <person name="Qi S."/>
            <person name="Vandamme P."/>
        </authorList>
    </citation>
    <scope>NUCLEOTIDE SEQUENCE</scope>
    <source>
        <strain evidence="1">LMG 31464</strain>
    </source>
</reference>
<gene>
    <name evidence="1" type="ORF">GM921_00460</name>
</gene>
<evidence type="ECO:0000313" key="2">
    <source>
        <dbReference type="Proteomes" id="UP000601055"/>
    </source>
</evidence>
<dbReference type="AlphaFoldDB" id="A0A923ITN7"/>
<dbReference type="RefSeq" id="WP_182920646.1">
    <property type="nucleotide sequence ID" value="NZ_WNXD01000001.1"/>
</dbReference>
<organism evidence="1 2">
    <name type="scientific">Pedobacter planticolens</name>
    <dbReference type="NCBI Taxonomy" id="2679964"/>
    <lineage>
        <taxon>Bacteria</taxon>
        <taxon>Pseudomonadati</taxon>
        <taxon>Bacteroidota</taxon>
        <taxon>Sphingobacteriia</taxon>
        <taxon>Sphingobacteriales</taxon>
        <taxon>Sphingobacteriaceae</taxon>
        <taxon>Pedobacter</taxon>
    </lineage>
</organism>
<dbReference type="Proteomes" id="UP000601055">
    <property type="component" value="Unassembled WGS sequence"/>
</dbReference>
<evidence type="ECO:0000313" key="1">
    <source>
        <dbReference type="EMBL" id="MBB2143941.1"/>
    </source>
</evidence>
<proteinExistence type="predicted"/>
<accession>A0A923ITN7</accession>
<dbReference type="EMBL" id="WNXD01000001">
    <property type="protein sequence ID" value="MBB2143941.1"/>
    <property type="molecule type" value="Genomic_DNA"/>
</dbReference>
<protein>
    <submittedName>
        <fullName evidence="1">Uncharacterized protein</fullName>
    </submittedName>
</protein>
<comment type="caution">
    <text evidence="1">The sequence shown here is derived from an EMBL/GenBank/DDBJ whole genome shotgun (WGS) entry which is preliminary data.</text>
</comment>